<accession>A0A834HH00</accession>
<gene>
    <name evidence="8" type="ORF">RHSIM_Rhsim01G0042600</name>
</gene>
<dbReference type="Proteomes" id="UP000626092">
    <property type="component" value="Unassembled WGS sequence"/>
</dbReference>
<dbReference type="InterPro" id="IPR017853">
    <property type="entry name" value="GH"/>
</dbReference>
<evidence type="ECO:0000313" key="9">
    <source>
        <dbReference type="Proteomes" id="UP000626092"/>
    </source>
</evidence>
<dbReference type="Pfam" id="PF00704">
    <property type="entry name" value="Glyco_hydro_18"/>
    <property type="match status" value="1"/>
</dbReference>
<evidence type="ECO:0000256" key="5">
    <source>
        <dbReference type="ARBA" id="ARBA00023295"/>
    </source>
</evidence>
<evidence type="ECO:0000256" key="4">
    <source>
        <dbReference type="ARBA" id="ARBA00023180"/>
    </source>
</evidence>
<dbReference type="InterPro" id="IPR050314">
    <property type="entry name" value="Glycosyl_Hydrlase_18"/>
</dbReference>
<dbReference type="GO" id="GO:0005576">
    <property type="term" value="C:extracellular region"/>
    <property type="evidence" value="ECO:0007669"/>
    <property type="project" value="TreeGrafter"/>
</dbReference>
<feature type="domain" description="GH18" evidence="7">
    <location>
        <begin position="28"/>
        <end position="368"/>
    </location>
</feature>
<dbReference type="Gene3D" id="3.10.50.10">
    <property type="match status" value="1"/>
</dbReference>
<dbReference type="EMBL" id="WJXA01000001">
    <property type="protein sequence ID" value="KAF7153742.1"/>
    <property type="molecule type" value="Genomic_DNA"/>
</dbReference>
<dbReference type="GO" id="GO:0006032">
    <property type="term" value="P:chitin catabolic process"/>
    <property type="evidence" value="ECO:0007669"/>
    <property type="project" value="TreeGrafter"/>
</dbReference>
<dbReference type="CDD" id="cd02879">
    <property type="entry name" value="GH18_plant_chitinase_class_V"/>
    <property type="match status" value="1"/>
</dbReference>
<dbReference type="SUPFAM" id="SSF51445">
    <property type="entry name" value="(Trans)glycosidases"/>
    <property type="match status" value="1"/>
</dbReference>
<dbReference type="FunFam" id="3.20.20.80:FF:000091">
    <property type="entry name" value="Class V chitinase CHIT5"/>
    <property type="match status" value="1"/>
</dbReference>
<evidence type="ECO:0000313" key="8">
    <source>
        <dbReference type="EMBL" id="KAF7153742.1"/>
    </source>
</evidence>
<proteinExistence type="inferred from homology"/>
<evidence type="ECO:0000256" key="2">
    <source>
        <dbReference type="ARBA" id="ARBA00022729"/>
    </source>
</evidence>
<dbReference type="SMART" id="SM00636">
    <property type="entry name" value="Glyco_18"/>
    <property type="match status" value="1"/>
</dbReference>
<comment type="similarity">
    <text evidence="1">Belongs to the glycosyl hydrolase 18 family. Chitinase class V subfamily.</text>
</comment>
<dbReference type="GO" id="GO:0008061">
    <property type="term" value="F:chitin binding"/>
    <property type="evidence" value="ECO:0007669"/>
    <property type="project" value="InterPro"/>
</dbReference>
<dbReference type="GO" id="GO:0005975">
    <property type="term" value="P:carbohydrate metabolic process"/>
    <property type="evidence" value="ECO:0007669"/>
    <property type="project" value="InterPro"/>
</dbReference>
<keyword evidence="9" id="KW-1185">Reference proteome</keyword>
<dbReference type="PROSITE" id="PS51910">
    <property type="entry name" value="GH18_2"/>
    <property type="match status" value="1"/>
</dbReference>
<dbReference type="FunFam" id="3.10.50.10:FF:000003">
    <property type="entry name" value="Class V chitinase CHIT5b"/>
    <property type="match status" value="1"/>
</dbReference>
<dbReference type="PANTHER" id="PTHR11177:SF383">
    <property type="entry name" value="GLYCOSYL HYDROLASE FAMILY PROTEIN WITH CHITINASE INSERTION DOMAIN-CONTAINING PROTEIN"/>
    <property type="match status" value="1"/>
</dbReference>
<reference evidence="8" key="1">
    <citation type="submission" date="2019-11" db="EMBL/GenBank/DDBJ databases">
        <authorList>
            <person name="Liu Y."/>
            <person name="Hou J."/>
            <person name="Li T.-Q."/>
            <person name="Guan C.-H."/>
            <person name="Wu X."/>
            <person name="Wu H.-Z."/>
            <person name="Ling F."/>
            <person name="Zhang R."/>
            <person name="Shi X.-G."/>
            <person name="Ren J.-P."/>
            <person name="Chen E.-F."/>
            <person name="Sun J.-M."/>
        </authorList>
    </citation>
    <scope>NUCLEOTIDE SEQUENCE</scope>
    <source>
        <strain evidence="8">Adult_tree_wgs_1</strain>
        <tissue evidence="8">Leaves</tissue>
    </source>
</reference>
<evidence type="ECO:0000256" key="1">
    <source>
        <dbReference type="ARBA" id="ARBA00008682"/>
    </source>
</evidence>
<evidence type="ECO:0000256" key="3">
    <source>
        <dbReference type="ARBA" id="ARBA00022801"/>
    </source>
</evidence>
<dbReference type="GO" id="GO:0004568">
    <property type="term" value="F:chitinase activity"/>
    <property type="evidence" value="ECO:0007669"/>
    <property type="project" value="TreeGrafter"/>
</dbReference>
<keyword evidence="4" id="KW-0325">Glycoprotein</keyword>
<dbReference type="AlphaFoldDB" id="A0A834HH00"/>
<keyword evidence="3" id="KW-0378">Hydrolase</keyword>
<dbReference type="PANTHER" id="PTHR11177">
    <property type="entry name" value="CHITINASE"/>
    <property type="match status" value="1"/>
</dbReference>
<protein>
    <recommendedName>
        <fullName evidence="7">GH18 domain-containing protein</fullName>
    </recommendedName>
</protein>
<keyword evidence="5" id="KW-0326">Glycosidase</keyword>
<sequence>MASKYPLFSLFFLPLLSLHFNFSTGQAFVNSVYWFPDSGLAASDIDSTLFTHIFCAFADLDSNTNQVTISSSNNAQFSQFTKTVQLKNPSVKTLLSIGGGSANKTAFASMASQSASRKSFIDSSINLARSYGFHGLDLDWEYPQSTSEMANLGVLLDEWRAAVATEAESAGQPPLLLTAAFYYAPSINGLNYPVQSISNSLDWINLMAYDFYDPSWAKVTNSHAALYDPSGPISGSYGVGSWIQAGVSPKKLVLGMPFYGYAWRLVDANNHGLMAPADGPVGSGNGAMRYGEILGFIAENKAATVYNGTIVSNYCYAGTTWIGYDGTQSISAKVSYAKQEGLLGYFAWHVGQDNNWDLSKQAKQAWGA</sequence>
<name>A0A834HH00_RHOSS</name>
<feature type="signal peptide" evidence="6">
    <location>
        <begin position="1"/>
        <end position="27"/>
    </location>
</feature>
<dbReference type="InterPro" id="IPR029070">
    <property type="entry name" value="Chitinase_insertion_sf"/>
</dbReference>
<dbReference type="InterPro" id="IPR011583">
    <property type="entry name" value="Chitinase_II/V-like_cat"/>
</dbReference>
<evidence type="ECO:0000259" key="7">
    <source>
        <dbReference type="PROSITE" id="PS51910"/>
    </source>
</evidence>
<dbReference type="SUPFAM" id="SSF54556">
    <property type="entry name" value="Chitinase insertion domain"/>
    <property type="match status" value="1"/>
</dbReference>
<comment type="caution">
    <text evidence="8">The sequence shown here is derived from an EMBL/GenBank/DDBJ whole genome shotgun (WGS) entry which is preliminary data.</text>
</comment>
<dbReference type="OrthoDB" id="73875at2759"/>
<feature type="chain" id="PRO_5032670601" description="GH18 domain-containing protein" evidence="6">
    <location>
        <begin position="28"/>
        <end position="368"/>
    </location>
</feature>
<organism evidence="8 9">
    <name type="scientific">Rhododendron simsii</name>
    <name type="common">Sims's rhododendron</name>
    <dbReference type="NCBI Taxonomy" id="118357"/>
    <lineage>
        <taxon>Eukaryota</taxon>
        <taxon>Viridiplantae</taxon>
        <taxon>Streptophyta</taxon>
        <taxon>Embryophyta</taxon>
        <taxon>Tracheophyta</taxon>
        <taxon>Spermatophyta</taxon>
        <taxon>Magnoliopsida</taxon>
        <taxon>eudicotyledons</taxon>
        <taxon>Gunneridae</taxon>
        <taxon>Pentapetalae</taxon>
        <taxon>asterids</taxon>
        <taxon>Ericales</taxon>
        <taxon>Ericaceae</taxon>
        <taxon>Ericoideae</taxon>
        <taxon>Rhodoreae</taxon>
        <taxon>Rhododendron</taxon>
    </lineage>
</organism>
<dbReference type="InterPro" id="IPR001223">
    <property type="entry name" value="Glyco_hydro18_cat"/>
</dbReference>
<keyword evidence="2 6" id="KW-0732">Signal</keyword>
<evidence type="ECO:0000256" key="6">
    <source>
        <dbReference type="SAM" id="SignalP"/>
    </source>
</evidence>
<dbReference type="Gene3D" id="3.20.20.80">
    <property type="entry name" value="Glycosidases"/>
    <property type="match status" value="1"/>
</dbReference>